<protein>
    <submittedName>
        <fullName evidence="1">Uncharacterized protein</fullName>
    </submittedName>
</protein>
<comment type="caution">
    <text evidence="1">The sequence shown here is derived from an EMBL/GenBank/DDBJ whole genome shotgun (WGS) entry which is preliminary data.</text>
</comment>
<dbReference type="EMBL" id="JWZT01001781">
    <property type="protein sequence ID" value="KII71374.1"/>
    <property type="molecule type" value="Genomic_DNA"/>
</dbReference>
<proteinExistence type="predicted"/>
<evidence type="ECO:0000313" key="1">
    <source>
        <dbReference type="EMBL" id="KII71374.1"/>
    </source>
</evidence>
<accession>A0A0C2J0M8</accession>
<dbReference type="AlphaFoldDB" id="A0A0C2J0M8"/>
<organism evidence="1 2">
    <name type="scientific">Thelohanellus kitauei</name>
    <name type="common">Myxosporean</name>
    <dbReference type="NCBI Taxonomy" id="669202"/>
    <lineage>
        <taxon>Eukaryota</taxon>
        <taxon>Metazoa</taxon>
        <taxon>Cnidaria</taxon>
        <taxon>Myxozoa</taxon>
        <taxon>Myxosporea</taxon>
        <taxon>Bivalvulida</taxon>
        <taxon>Platysporina</taxon>
        <taxon>Myxobolidae</taxon>
        <taxon>Thelohanellus</taxon>
    </lineage>
</organism>
<sequence length="181" mass="21356">MVPRKLYFTQDGRSISSRNKWLSGEAIQTFKKSIMKSTAPLDKAIIEFLTVYRRTPLPSGKSPSELLNGRQMRTWIDTLKDSETKLQREENHQFPHKYQFIKLNEKCYVINHCVTKEKPDKRLKGTITQILGSRHIKVHLDDFNKIVTRHIDQTRPLHEEKHDNDHQIYLKYSKKCGHDSI</sequence>
<dbReference type="Proteomes" id="UP000031668">
    <property type="component" value="Unassembled WGS sequence"/>
</dbReference>
<evidence type="ECO:0000313" key="2">
    <source>
        <dbReference type="Proteomes" id="UP000031668"/>
    </source>
</evidence>
<dbReference type="OrthoDB" id="6780134at2759"/>
<reference evidence="1 2" key="1">
    <citation type="journal article" date="2014" name="Genome Biol. Evol.">
        <title>The genome of the myxosporean Thelohanellus kitauei shows adaptations to nutrient acquisition within its fish host.</title>
        <authorList>
            <person name="Yang Y."/>
            <person name="Xiong J."/>
            <person name="Zhou Z."/>
            <person name="Huo F."/>
            <person name="Miao W."/>
            <person name="Ran C."/>
            <person name="Liu Y."/>
            <person name="Zhang J."/>
            <person name="Feng J."/>
            <person name="Wang M."/>
            <person name="Wang M."/>
            <person name="Wang L."/>
            <person name="Yao B."/>
        </authorList>
    </citation>
    <scope>NUCLEOTIDE SEQUENCE [LARGE SCALE GENOMIC DNA]</scope>
    <source>
        <strain evidence="1">Wuqing</strain>
    </source>
</reference>
<name>A0A0C2J0M8_THEKT</name>
<gene>
    <name evidence="1" type="ORF">RF11_14612</name>
</gene>
<keyword evidence="2" id="KW-1185">Reference proteome</keyword>